<dbReference type="Proteomes" id="UP000228380">
    <property type="component" value="Chromosome 5"/>
</dbReference>
<evidence type="ECO:0000256" key="1">
    <source>
        <dbReference type="ARBA" id="ARBA00003007"/>
    </source>
</evidence>
<keyword evidence="5" id="KW-0479">Metal-binding</keyword>
<reference evidence="8" key="1">
    <citation type="journal article" date="2019" name="Nat. Commun.">
        <title>Genome-wide association mapping of date palm fruit traits.</title>
        <authorList>
            <person name="Hazzouri K.M."/>
            <person name="Gros-Balthazard M."/>
            <person name="Flowers J.M."/>
            <person name="Copetti D."/>
            <person name="Lemansour A."/>
            <person name="Lebrun M."/>
            <person name="Masmoudi K."/>
            <person name="Ferrand S."/>
            <person name="Dhar M.I."/>
            <person name="Fresquez Z.A."/>
            <person name="Rosas U."/>
            <person name="Zhang J."/>
            <person name="Talag J."/>
            <person name="Lee S."/>
            <person name="Kudrna D."/>
            <person name="Powell R.F."/>
            <person name="Leitch I.J."/>
            <person name="Krueger R.R."/>
            <person name="Wing R.A."/>
            <person name="Amiri K.M.A."/>
            <person name="Purugganan M.D."/>
        </authorList>
    </citation>
    <scope>NUCLEOTIDE SEQUENCE [LARGE SCALE GENOMIC DNA]</scope>
    <source>
        <strain evidence="8">cv. Khalas</strain>
    </source>
</reference>
<dbReference type="AlphaFoldDB" id="A0A8B7BR22"/>
<dbReference type="GeneID" id="103702770"/>
<feature type="binding site" evidence="5">
    <location>
        <position position="145"/>
    </location>
    <ligand>
        <name>Mn(2+)</name>
        <dbReference type="ChEBI" id="CHEBI:29035"/>
        <label>2</label>
    </ligand>
</feature>
<dbReference type="GO" id="GO:0009850">
    <property type="term" value="P:auxin metabolic process"/>
    <property type="evidence" value="ECO:0007669"/>
    <property type="project" value="InterPro"/>
</dbReference>
<feature type="binding site" evidence="5">
    <location>
        <position position="205"/>
    </location>
    <ligand>
        <name>Mn(2+)</name>
        <dbReference type="ChEBI" id="CHEBI:29035"/>
        <label>2</label>
    </ligand>
</feature>
<evidence type="ECO:0000256" key="6">
    <source>
        <dbReference type="SAM" id="SignalP"/>
    </source>
</evidence>
<comment type="function">
    <text evidence="1">Hydrolyzes certain amino acid conjugates of the plant growth regulator indole-3-acetic acid (IAA).</text>
</comment>
<dbReference type="InterPro" id="IPR017439">
    <property type="entry name" value="Amidohydrolase"/>
</dbReference>
<dbReference type="OrthoDB" id="6119954at2759"/>
<dbReference type="InterPro" id="IPR044757">
    <property type="entry name" value="ILR1-like_Hyd"/>
</dbReference>
<keyword evidence="4" id="KW-0378">Hydrolase</keyword>
<comment type="similarity">
    <text evidence="2">Belongs to the peptidase M20 family.</text>
</comment>
<evidence type="ECO:0000313" key="8">
    <source>
        <dbReference type="Proteomes" id="UP000228380"/>
    </source>
</evidence>
<dbReference type="Gene3D" id="3.40.630.10">
    <property type="entry name" value="Zn peptidases"/>
    <property type="match status" value="1"/>
</dbReference>
<name>A0A8B7BR22_PHODC</name>
<dbReference type="InterPro" id="IPR011650">
    <property type="entry name" value="Peptidase_M20_dimer"/>
</dbReference>
<evidence type="ECO:0000256" key="3">
    <source>
        <dbReference type="ARBA" id="ARBA00022729"/>
    </source>
</evidence>
<evidence type="ECO:0000256" key="5">
    <source>
        <dbReference type="PIRSR" id="PIRSR005962-1"/>
    </source>
</evidence>
<dbReference type="PIRSF" id="PIRSF005962">
    <property type="entry name" value="Pept_M20D_amidohydro"/>
    <property type="match status" value="1"/>
</dbReference>
<reference evidence="9" key="2">
    <citation type="submission" date="2025-08" db="UniProtKB">
        <authorList>
            <consortium name="RefSeq"/>
        </authorList>
    </citation>
    <scope>IDENTIFICATION</scope>
    <source>
        <tissue evidence="9">Young leaves</tissue>
    </source>
</reference>
<evidence type="ECO:0000259" key="7">
    <source>
        <dbReference type="Pfam" id="PF07687"/>
    </source>
</evidence>
<dbReference type="SUPFAM" id="SSF53187">
    <property type="entry name" value="Zn-dependent exopeptidases"/>
    <property type="match status" value="1"/>
</dbReference>
<protein>
    <submittedName>
        <fullName evidence="9">IAA-amino acid hydrolase ILR1-like 5</fullName>
    </submittedName>
</protein>
<keyword evidence="3 6" id="KW-0732">Signal</keyword>
<evidence type="ECO:0000256" key="2">
    <source>
        <dbReference type="ARBA" id="ARBA00006153"/>
    </source>
</evidence>
<dbReference type="Gene3D" id="3.30.70.360">
    <property type="match status" value="1"/>
</dbReference>
<keyword evidence="5" id="KW-0464">Manganese</keyword>
<feature type="chain" id="PRO_5034386857" evidence="6">
    <location>
        <begin position="35"/>
        <end position="450"/>
    </location>
</feature>
<dbReference type="RefSeq" id="XP_008783551.1">
    <property type="nucleotide sequence ID" value="XM_008785329.4"/>
</dbReference>
<evidence type="ECO:0000313" key="9">
    <source>
        <dbReference type="RefSeq" id="XP_008783551.1"/>
    </source>
</evidence>
<comment type="cofactor">
    <cofactor evidence="5">
        <name>Mn(2+)</name>
        <dbReference type="ChEBI" id="CHEBI:29035"/>
    </cofactor>
    <text evidence="5">The Mn(2+) ion enhances activity.</text>
</comment>
<feature type="domain" description="Peptidase M20 dimerisation" evidence="7">
    <location>
        <begin position="232"/>
        <end position="322"/>
    </location>
</feature>
<accession>A0A8B7BR22</accession>
<dbReference type="InterPro" id="IPR002933">
    <property type="entry name" value="Peptidase_M20"/>
</dbReference>
<dbReference type="GO" id="GO:0046872">
    <property type="term" value="F:metal ion binding"/>
    <property type="evidence" value="ECO:0007669"/>
    <property type="project" value="UniProtKB-KW"/>
</dbReference>
<dbReference type="FunFam" id="3.30.70.360:FF:000001">
    <property type="entry name" value="N-acetyldiaminopimelate deacetylase"/>
    <property type="match status" value="1"/>
</dbReference>
<keyword evidence="8" id="KW-1185">Reference proteome</keyword>
<dbReference type="CDD" id="cd08017">
    <property type="entry name" value="M20_IAA_Hyd"/>
    <property type="match status" value="1"/>
</dbReference>
<feature type="signal peptide" evidence="6">
    <location>
        <begin position="1"/>
        <end position="34"/>
    </location>
</feature>
<dbReference type="InterPro" id="IPR036264">
    <property type="entry name" value="Bact_exopeptidase_dim_dom"/>
</dbReference>
<dbReference type="SUPFAM" id="SSF55031">
    <property type="entry name" value="Bacterial exopeptidase dimerisation domain"/>
    <property type="match status" value="1"/>
</dbReference>
<dbReference type="PANTHER" id="PTHR11014:SF140">
    <property type="entry name" value="IAA-AMINO ACID HYDROLASE ILR1-LIKE 3"/>
    <property type="match status" value="1"/>
</dbReference>
<sequence length="450" mass="49089">MDPPSLPLPHLPFFFLFLPSLLLLVLLSPQPVLSSPKQSYDGYDAAELLRLAEEEKGWLVDVRRRIHEHPELRFQERNTSALIRSHLDRLGIPYSFPFAGTGVVAQVGSGAPPVVALRADMDALPLQEMVEWEHRSKVDGVMHACGHDAHVAMLLGAAKLLNKRKHNLKGTVRLLFQPAEEGGAGAFHMINEGALDGAEAIFGMHVNYELPTGSIASHPGPAQAAVCFFGAKIEGKGGEAANPHLSVDPVVAASFTILAMQQLISRENDPLHSQVLSVTYVKGGAAFDFTPSFVEFGGTLRSLTTEGLHRLQRRVEEVIEIQAAVHRCKAFISMKYEEYPFYPAVVNDGSLHHHVERVGGILLGPDNVKMGKKVMAGEDFAFYQELIPGVIFAVGIRNEKAGSVHPAHSPQFFIDEDVLPTGAALHTAIAELYLNERNSSGDDKDLSSDR</sequence>
<proteinExistence type="inferred from homology"/>
<dbReference type="GO" id="GO:0016787">
    <property type="term" value="F:hydrolase activity"/>
    <property type="evidence" value="ECO:0007669"/>
    <property type="project" value="UniProtKB-KW"/>
</dbReference>
<organism evidence="8 9">
    <name type="scientific">Phoenix dactylifera</name>
    <name type="common">Date palm</name>
    <dbReference type="NCBI Taxonomy" id="42345"/>
    <lineage>
        <taxon>Eukaryota</taxon>
        <taxon>Viridiplantae</taxon>
        <taxon>Streptophyta</taxon>
        <taxon>Embryophyta</taxon>
        <taxon>Tracheophyta</taxon>
        <taxon>Spermatophyta</taxon>
        <taxon>Magnoliopsida</taxon>
        <taxon>Liliopsida</taxon>
        <taxon>Arecaceae</taxon>
        <taxon>Coryphoideae</taxon>
        <taxon>Phoeniceae</taxon>
        <taxon>Phoenix</taxon>
    </lineage>
</organism>
<gene>
    <name evidence="9" type="primary">LOC103702770</name>
</gene>
<dbReference type="KEGG" id="pda:103702770"/>
<dbReference type="PANTHER" id="PTHR11014">
    <property type="entry name" value="PEPTIDASE M20 FAMILY MEMBER"/>
    <property type="match status" value="1"/>
</dbReference>
<dbReference type="Pfam" id="PF07687">
    <property type="entry name" value="M20_dimer"/>
    <property type="match status" value="1"/>
</dbReference>
<dbReference type="Pfam" id="PF01546">
    <property type="entry name" value="Peptidase_M20"/>
    <property type="match status" value="1"/>
</dbReference>
<feature type="binding site" evidence="5">
    <location>
        <position position="181"/>
    </location>
    <ligand>
        <name>Mn(2+)</name>
        <dbReference type="ChEBI" id="CHEBI:29035"/>
        <label>2</label>
    </ligand>
</feature>
<dbReference type="NCBIfam" id="TIGR01891">
    <property type="entry name" value="amidohydrolases"/>
    <property type="match status" value="1"/>
</dbReference>
<feature type="binding site" evidence="5">
    <location>
        <position position="147"/>
    </location>
    <ligand>
        <name>Mn(2+)</name>
        <dbReference type="ChEBI" id="CHEBI:29035"/>
        <label>2</label>
    </ligand>
</feature>
<evidence type="ECO:0000256" key="4">
    <source>
        <dbReference type="ARBA" id="ARBA00022801"/>
    </source>
</evidence>
<feature type="binding site" evidence="5">
    <location>
        <position position="408"/>
    </location>
    <ligand>
        <name>Mn(2+)</name>
        <dbReference type="ChEBI" id="CHEBI:29035"/>
        <label>2</label>
    </ligand>
</feature>